<gene>
    <name evidence="1" type="ORF">ACFSGJ_13990</name>
</gene>
<dbReference type="SUPFAM" id="SSF55961">
    <property type="entry name" value="Bet v1-like"/>
    <property type="match status" value="1"/>
</dbReference>
<dbReference type="RefSeq" id="WP_390263014.1">
    <property type="nucleotide sequence ID" value="NZ_JBHUGH010000010.1"/>
</dbReference>
<comment type="caution">
    <text evidence="1">The sequence shown here is derived from an EMBL/GenBank/DDBJ whole genome shotgun (WGS) entry which is preliminary data.</text>
</comment>
<evidence type="ECO:0000313" key="1">
    <source>
        <dbReference type="EMBL" id="MFD1913323.1"/>
    </source>
</evidence>
<reference evidence="2" key="1">
    <citation type="journal article" date="2019" name="Int. J. Syst. Evol. Microbiol.">
        <title>The Global Catalogue of Microorganisms (GCM) 10K type strain sequencing project: providing services to taxonomists for standard genome sequencing and annotation.</title>
        <authorList>
            <consortium name="The Broad Institute Genomics Platform"/>
            <consortium name="The Broad Institute Genome Sequencing Center for Infectious Disease"/>
            <person name="Wu L."/>
            <person name="Ma J."/>
        </authorList>
    </citation>
    <scope>NUCLEOTIDE SEQUENCE [LARGE SCALE GENOMIC DNA]</scope>
    <source>
        <strain evidence="2">CGMCC 4.7242</strain>
    </source>
</reference>
<proteinExistence type="predicted"/>
<sequence length="154" mass="17476">MKFTTTEDLEAPVDAVFRAVADFSVYQRMGERNGVRIERTDRLPQPAAGSSWAADFRYRGKERSAVAELEAFDPPNGLTMRVRSAGIGGVIQADLTELAASRTRIRIDMELEPQSITAKLLVQSLRLARGRAEERYRTRIHRFLREVEARLQRA</sequence>
<dbReference type="InterPro" id="IPR019587">
    <property type="entry name" value="Polyketide_cyclase/dehydratase"/>
</dbReference>
<dbReference type="InterPro" id="IPR023393">
    <property type="entry name" value="START-like_dom_sf"/>
</dbReference>
<keyword evidence="2" id="KW-1185">Reference proteome</keyword>
<protein>
    <submittedName>
        <fullName evidence="1">SRPBCC family protein</fullName>
    </submittedName>
</protein>
<dbReference type="EMBL" id="JBHUGH010000010">
    <property type="protein sequence ID" value="MFD1913323.1"/>
    <property type="molecule type" value="Genomic_DNA"/>
</dbReference>
<dbReference type="Proteomes" id="UP001597353">
    <property type="component" value="Unassembled WGS sequence"/>
</dbReference>
<dbReference type="Gene3D" id="3.30.530.20">
    <property type="match status" value="1"/>
</dbReference>
<organism evidence="1 2">
    <name type="scientific">Halodurantibacterium flavum</name>
    <dbReference type="NCBI Taxonomy" id="1382802"/>
    <lineage>
        <taxon>Bacteria</taxon>
        <taxon>Pseudomonadati</taxon>
        <taxon>Pseudomonadota</taxon>
        <taxon>Alphaproteobacteria</taxon>
        <taxon>Rhodobacterales</taxon>
        <taxon>Paracoccaceae</taxon>
        <taxon>Halodurantibacterium</taxon>
    </lineage>
</organism>
<name>A0ABW4S872_9RHOB</name>
<dbReference type="Pfam" id="PF10604">
    <property type="entry name" value="Polyketide_cyc2"/>
    <property type="match status" value="1"/>
</dbReference>
<dbReference type="CDD" id="cd07812">
    <property type="entry name" value="SRPBCC"/>
    <property type="match status" value="1"/>
</dbReference>
<evidence type="ECO:0000313" key="2">
    <source>
        <dbReference type="Proteomes" id="UP001597353"/>
    </source>
</evidence>
<accession>A0ABW4S872</accession>